<dbReference type="GeneID" id="5892167"/>
<keyword evidence="1" id="KW-1133">Transmembrane helix</keyword>
<keyword evidence="3" id="KW-1185">Reference proteome</keyword>
<organism evidence="2 3">
    <name type="scientific">Monosiga brevicollis</name>
    <name type="common">Choanoflagellate</name>
    <dbReference type="NCBI Taxonomy" id="81824"/>
    <lineage>
        <taxon>Eukaryota</taxon>
        <taxon>Choanoflagellata</taxon>
        <taxon>Craspedida</taxon>
        <taxon>Salpingoecidae</taxon>
        <taxon>Monosiga</taxon>
    </lineage>
</organism>
<proteinExistence type="predicted"/>
<gene>
    <name evidence="2" type="ORF">MONBRDRAFT_26492</name>
</gene>
<dbReference type="STRING" id="81824.A9V2I7"/>
<keyword evidence="1" id="KW-0472">Membrane</keyword>
<dbReference type="InterPro" id="IPR022127">
    <property type="entry name" value="STIMATE/YPL162C"/>
</dbReference>
<dbReference type="PANTHER" id="PTHR31735">
    <property type="entry name" value="VACUOLAR MEMBRANE PROTEIN YPL162C"/>
    <property type="match status" value="1"/>
</dbReference>
<feature type="transmembrane region" description="Helical" evidence="1">
    <location>
        <begin position="86"/>
        <end position="105"/>
    </location>
</feature>
<name>A9V2I7_MONBE</name>
<dbReference type="KEGG" id="mbr:MONBRDRAFT_26492"/>
<feature type="transmembrane region" description="Helical" evidence="1">
    <location>
        <begin position="43"/>
        <end position="66"/>
    </location>
</feature>
<accession>A9V2I7</accession>
<dbReference type="PANTHER" id="PTHR31735:SF1">
    <property type="entry name" value="VACUOLAR MEMBRANE PROTEIN YPL162C"/>
    <property type="match status" value="1"/>
</dbReference>
<protein>
    <submittedName>
        <fullName evidence="2">Uncharacterized protein</fullName>
    </submittedName>
</protein>
<dbReference type="Pfam" id="PF12400">
    <property type="entry name" value="STIMATE"/>
    <property type="match status" value="1"/>
</dbReference>
<sequence length="166" mass="18496">MVTAYFGTRIGIFFGNYRPLSLITALIFASVRVEGTQAWSAQVGVYVAIVVAEKIIVLLIMLFPFWAKVGSAILEAMRSISPKLEAVGALLIMPFVITAVWFWIVDNLLMSAETMEVGDEEFEDALHQHGAIAMDDLASPSTEIRLEDESDEWDEAADTELLIRRR</sequence>
<reference evidence="2 3" key="1">
    <citation type="journal article" date="2008" name="Nature">
        <title>The genome of the choanoflagellate Monosiga brevicollis and the origin of metazoans.</title>
        <authorList>
            <consortium name="JGI Sequencing"/>
            <person name="King N."/>
            <person name="Westbrook M.J."/>
            <person name="Young S.L."/>
            <person name="Kuo A."/>
            <person name="Abedin M."/>
            <person name="Chapman J."/>
            <person name="Fairclough S."/>
            <person name="Hellsten U."/>
            <person name="Isogai Y."/>
            <person name="Letunic I."/>
            <person name="Marr M."/>
            <person name="Pincus D."/>
            <person name="Putnam N."/>
            <person name="Rokas A."/>
            <person name="Wright K.J."/>
            <person name="Zuzow R."/>
            <person name="Dirks W."/>
            <person name="Good M."/>
            <person name="Goodstein D."/>
            <person name="Lemons D."/>
            <person name="Li W."/>
            <person name="Lyons J.B."/>
            <person name="Morris A."/>
            <person name="Nichols S."/>
            <person name="Richter D.J."/>
            <person name="Salamov A."/>
            <person name="Bork P."/>
            <person name="Lim W.A."/>
            <person name="Manning G."/>
            <person name="Miller W.T."/>
            <person name="McGinnis W."/>
            <person name="Shapiro H."/>
            <person name="Tjian R."/>
            <person name="Grigoriev I.V."/>
            <person name="Rokhsar D."/>
        </authorList>
    </citation>
    <scope>NUCLEOTIDE SEQUENCE [LARGE SCALE GENOMIC DNA]</scope>
    <source>
        <strain evidence="3">MX1 / ATCC 50154</strain>
    </source>
</reference>
<dbReference type="AlphaFoldDB" id="A9V2I7"/>
<dbReference type="RefSeq" id="XP_001746856.1">
    <property type="nucleotide sequence ID" value="XM_001746804.1"/>
</dbReference>
<evidence type="ECO:0000313" key="3">
    <source>
        <dbReference type="Proteomes" id="UP000001357"/>
    </source>
</evidence>
<dbReference type="Proteomes" id="UP000001357">
    <property type="component" value="Unassembled WGS sequence"/>
</dbReference>
<feature type="transmembrane region" description="Helical" evidence="1">
    <location>
        <begin position="12"/>
        <end position="31"/>
    </location>
</feature>
<evidence type="ECO:0000313" key="2">
    <source>
        <dbReference type="EMBL" id="EDQ88263.1"/>
    </source>
</evidence>
<evidence type="ECO:0000256" key="1">
    <source>
        <dbReference type="SAM" id="Phobius"/>
    </source>
</evidence>
<keyword evidence="1" id="KW-0812">Transmembrane</keyword>
<dbReference type="InParanoid" id="A9V2I7"/>
<dbReference type="EMBL" id="CH991555">
    <property type="protein sequence ID" value="EDQ88263.1"/>
    <property type="molecule type" value="Genomic_DNA"/>
</dbReference>